<dbReference type="eggNOG" id="KOG2043">
    <property type="taxonomic scope" value="Eukaryota"/>
</dbReference>
<dbReference type="PANTHER" id="PTHR47667">
    <property type="entry name" value="REGULATOR OF TY1 TRANSPOSITION PROTEIN 107"/>
    <property type="match status" value="1"/>
</dbReference>
<dbReference type="RefSeq" id="XP_002174026.1">
    <property type="nucleotide sequence ID" value="XM_002173990.2"/>
</dbReference>
<dbReference type="InterPro" id="IPR036420">
    <property type="entry name" value="BRCT_dom_sf"/>
</dbReference>
<dbReference type="AlphaFoldDB" id="B6K1B2"/>
<evidence type="ECO:0000313" key="3">
    <source>
        <dbReference type="Proteomes" id="UP000001744"/>
    </source>
</evidence>
<dbReference type="InterPro" id="IPR053036">
    <property type="entry name" value="CellCycle_DNARepair_Reg"/>
</dbReference>
<dbReference type="STRING" id="402676.B6K1B2"/>
<dbReference type="GO" id="GO:0035361">
    <property type="term" value="C:Cul8-RING ubiquitin ligase complex"/>
    <property type="evidence" value="ECO:0000318"/>
    <property type="project" value="GO_Central"/>
</dbReference>
<dbReference type="Proteomes" id="UP000001744">
    <property type="component" value="Unassembled WGS sequence"/>
</dbReference>
<evidence type="ECO:0000259" key="1">
    <source>
        <dbReference type="PROSITE" id="PS50172"/>
    </source>
</evidence>
<dbReference type="Pfam" id="PF12738">
    <property type="entry name" value="PTCB-BRCT"/>
    <property type="match status" value="1"/>
</dbReference>
<dbReference type="Pfam" id="PF16770">
    <property type="entry name" value="RTT107_BRCT_5"/>
    <property type="match status" value="1"/>
</dbReference>
<dbReference type="GO" id="GO:0005634">
    <property type="term" value="C:nucleus"/>
    <property type="evidence" value="ECO:0000318"/>
    <property type="project" value="GO_Central"/>
</dbReference>
<sequence length="631" mass="72011">MTDSARNNLFEDLVGSFLYCEGTKLVFESFFGKACSFSNNDVLLAIDFIITDVSPAVLGTNIGQTNIPLVKSAWIHSCVQQGKIVDIRPFLWRSCFTFFGLELVFDGVFPGDMEVIELLVSQFHGRIASSISSSTTHFVTYSKESISSYMHKKKHNYKVMIVTPEWMYHSLACFEIRDESMYKLPLRETLPTYEDLLNTRPSCFRDLSICFGKAASSSEEFKLALLTLCDNFGLSVKKNWEDAHVYICHHRYGKEYYRALRVKKTVASFYWLLRVFQTETWIQPLCNPLYLPRVFGGINKLKDMEISCTGFSRRKRDFLAYLISCSGATFQKTLRKSTNILLAQNTSSSKYLAAMDWGITVVNHEWIQDAYRELTVPEADEPKYSVQDGADFKIQPIPYSVFYDMETSRLDYWGNRPSFSPQKLLRELQASSSLVVAIVTGYTSPFSKDFLQRLRKLGIMIVDDYLQCTHLIAPKIVKTKKFLCALPYAKYILQLSWLFACVDANKKLAEEDFVLTEPLAYSNVTISMEETLTAKSNLKHRFLHDTVVLILPSVIPPKKIDIVKEVIQANDGIVTTDRETFNSMFTHTRVEIVKKTADHTIASPNITYSTYDNFIASVLRQSLTPASDPSK</sequence>
<dbReference type="GeneID" id="7049498"/>
<dbReference type="GO" id="GO:0006302">
    <property type="term" value="P:double-strand break repair"/>
    <property type="evidence" value="ECO:0000318"/>
    <property type="project" value="GO_Central"/>
</dbReference>
<dbReference type="JaponicusDB" id="SJAG_02837"/>
<feature type="domain" description="BRCT" evidence="1">
    <location>
        <begin position="62"/>
        <end position="92"/>
    </location>
</feature>
<dbReference type="Pfam" id="PF00533">
    <property type="entry name" value="BRCT"/>
    <property type="match status" value="1"/>
</dbReference>
<dbReference type="OMA" id="KRTHKFM"/>
<dbReference type="SMART" id="SM00292">
    <property type="entry name" value="BRCT"/>
    <property type="match status" value="5"/>
</dbReference>
<evidence type="ECO:0000313" key="2">
    <source>
        <dbReference type="EMBL" id="EEB07733.1"/>
    </source>
</evidence>
<dbReference type="CDD" id="cd17743">
    <property type="entry name" value="BRCT_BRC1_like_rpt5"/>
    <property type="match status" value="1"/>
</dbReference>
<dbReference type="SUPFAM" id="SSF52113">
    <property type="entry name" value="BRCT domain"/>
    <property type="match status" value="3"/>
</dbReference>
<gene>
    <name evidence="2" type="ORF">SJAG_02837</name>
</gene>
<keyword evidence="3" id="KW-1185">Reference proteome</keyword>
<reference evidence="2 3" key="1">
    <citation type="journal article" date="2011" name="Science">
        <title>Comparative functional genomics of the fission yeasts.</title>
        <authorList>
            <person name="Rhind N."/>
            <person name="Chen Z."/>
            <person name="Yassour M."/>
            <person name="Thompson D.A."/>
            <person name="Haas B.J."/>
            <person name="Habib N."/>
            <person name="Wapinski I."/>
            <person name="Roy S."/>
            <person name="Lin M.F."/>
            <person name="Heiman D.I."/>
            <person name="Young S.K."/>
            <person name="Furuya K."/>
            <person name="Guo Y."/>
            <person name="Pidoux A."/>
            <person name="Chen H.M."/>
            <person name="Robbertse B."/>
            <person name="Goldberg J.M."/>
            <person name="Aoki K."/>
            <person name="Bayne E.H."/>
            <person name="Berlin A.M."/>
            <person name="Desjardins C.A."/>
            <person name="Dobbs E."/>
            <person name="Dukaj L."/>
            <person name="Fan L."/>
            <person name="FitzGerald M.G."/>
            <person name="French C."/>
            <person name="Gujja S."/>
            <person name="Hansen K."/>
            <person name="Keifenheim D."/>
            <person name="Levin J.Z."/>
            <person name="Mosher R.A."/>
            <person name="Mueller C.A."/>
            <person name="Pfiffner J."/>
            <person name="Priest M."/>
            <person name="Russ C."/>
            <person name="Smialowska A."/>
            <person name="Swoboda P."/>
            <person name="Sykes S.M."/>
            <person name="Vaughn M."/>
            <person name="Vengrova S."/>
            <person name="Yoder R."/>
            <person name="Zeng Q."/>
            <person name="Allshire R."/>
            <person name="Baulcombe D."/>
            <person name="Birren B.W."/>
            <person name="Brown W."/>
            <person name="Ekwall K."/>
            <person name="Kellis M."/>
            <person name="Leatherwood J."/>
            <person name="Levin H."/>
            <person name="Margalit H."/>
            <person name="Martienssen R."/>
            <person name="Nieduszynski C.A."/>
            <person name="Spatafora J.W."/>
            <person name="Friedman N."/>
            <person name="Dalgaard J.Z."/>
            <person name="Baumann P."/>
            <person name="Niki H."/>
            <person name="Regev A."/>
            <person name="Nusbaum C."/>
        </authorList>
    </citation>
    <scope>NUCLEOTIDE SEQUENCE [LARGE SCALE GENOMIC DNA]</scope>
    <source>
        <strain evidence="3">yFS275 / FY16936</strain>
    </source>
</reference>
<proteinExistence type="predicted"/>
<dbReference type="PROSITE" id="PS50172">
    <property type="entry name" value="BRCT"/>
    <property type="match status" value="4"/>
</dbReference>
<protein>
    <recommendedName>
        <fullName evidence="1">BRCT domain-containing protein</fullName>
    </recommendedName>
</protein>
<dbReference type="EMBL" id="KE651166">
    <property type="protein sequence ID" value="EEB07733.1"/>
    <property type="molecule type" value="Genomic_DNA"/>
</dbReference>
<dbReference type="OrthoDB" id="342264at2759"/>
<feature type="domain" description="BRCT" evidence="1">
    <location>
        <begin position="93"/>
        <end position="184"/>
    </location>
</feature>
<accession>B6K1B2</accession>
<dbReference type="InterPro" id="IPR001357">
    <property type="entry name" value="BRCT_dom"/>
</dbReference>
<dbReference type="CDD" id="cd00027">
    <property type="entry name" value="BRCT"/>
    <property type="match status" value="1"/>
</dbReference>
<dbReference type="HOGENOM" id="CLU_433576_0_0_1"/>
<feature type="domain" description="BRCT" evidence="1">
    <location>
        <begin position="296"/>
        <end position="373"/>
    </location>
</feature>
<dbReference type="GO" id="GO:1990683">
    <property type="term" value="P:DNA double-strand break attachment to nuclear envelope"/>
    <property type="evidence" value="ECO:0000318"/>
    <property type="project" value="GO_Central"/>
</dbReference>
<feature type="domain" description="BRCT" evidence="1">
    <location>
        <begin position="426"/>
        <end position="515"/>
    </location>
</feature>
<dbReference type="Gene3D" id="3.40.50.10190">
    <property type="entry name" value="BRCT domain"/>
    <property type="match status" value="3"/>
</dbReference>
<dbReference type="VEuPathDB" id="FungiDB:SJAG_02837"/>
<name>B6K1B2_SCHJY</name>
<organism evidence="2 3">
    <name type="scientific">Schizosaccharomyces japonicus (strain yFS275 / FY16936)</name>
    <name type="common">Fission yeast</name>
    <dbReference type="NCBI Taxonomy" id="402676"/>
    <lineage>
        <taxon>Eukaryota</taxon>
        <taxon>Fungi</taxon>
        <taxon>Dikarya</taxon>
        <taxon>Ascomycota</taxon>
        <taxon>Taphrinomycotina</taxon>
        <taxon>Schizosaccharomycetes</taxon>
        <taxon>Schizosaccharomycetales</taxon>
        <taxon>Schizosaccharomycetaceae</taxon>
        <taxon>Schizosaccharomyces</taxon>
    </lineage>
</organism>
<dbReference type="PANTHER" id="PTHR47667:SF1">
    <property type="entry name" value="REGULATOR OF TY1 TRANSPOSITION PROTEIN 107"/>
    <property type="match status" value="1"/>
</dbReference>